<proteinExistence type="predicted"/>
<accession>A0A8I1E1S6</accession>
<evidence type="ECO:0000313" key="2">
    <source>
        <dbReference type="EMBL" id="MBI6623626.1"/>
    </source>
</evidence>
<dbReference type="EMBL" id="JAEILH010000012">
    <property type="protein sequence ID" value="MBI6623626.1"/>
    <property type="molecule type" value="Genomic_DNA"/>
</dbReference>
<dbReference type="AlphaFoldDB" id="A0A8I1E1S6"/>
<dbReference type="Pfam" id="PF06568">
    <property type="entry name" value="YjiS-like"/>
    <property type="match status" value="1"/>
</dbReference>
<feature type="domain" description="YjiS-like" evidence="1">
    <location>
        <begin position="18"/>
        <end position="50"/>
    </location>
</feature>
<organism evidence="2 3">
    <name type="scientific">Pseudomonas rhodesiae</name>
    <dbReference type="NCBI Taxonomy" id="76760"/>
    <lineage>
        <taxon>Bacteria</taxon>
        <taxon>Pseudomonadati</taxon>
        <taxon>Pseudomonadota</taxon>
        <taxon>Gammaproteobacteria</taxon>
        <taxon>Pseudomonadales</taxon>
        <taxon>Pseudomonadaceae</taxon>
        <taxon>Pseudomonas</taxon>
    </lineage>
</organism>
<protein>
    <submittedName>
        <fullName evidence="2">DUF1127 domain-containing protein</fullName>
    </submittedName>
</protein>
<evidence type="ECO:0000313" key="3">
    <source>
        <dbReference type="Proteomes" id="UP000645865"/>
    </source>
</evidence>
<dbReference type="InterPro" id="IPR009506">
    <property type="entry name" value="YjiS-like"/>
</dbReference>
<dbReference type="RefSeq" id="WP_034101748.1">
    <property type="nucleotide sequence ID" value="NZ_BQHF01000006.1"/>
</dbReference>
<dbReference type="Proteomes" id="UP000645865">
    <property type="component" value="Unassembled WGS sequence"/>
</dbReference>
<sequence length="61" mass="7116">MNNRDALYKRLTRRIVDGLGRWAQRAHGRRQLAQLDPRDLADAGITQGDRIAELSKPFWRD</sequence>
<gene>
    <name evidence="2" type="ORF">YA0853_08060</name>
</gene>
<reference evidence="2" key="1">
    <citation type="submission" date="2020-12" db="EMBL/GenBank/DDBJ databases">
        <title>Comparative genomic insights into the epidemiology and virulence of plant pathogenic Pseudomonads from Turkey.</title>
        <authorList>
            <person name="Dillon M."/>
            <person name="Ruiz-Bedoya T."/>
            <person name="Bendalovic-Torma C."/>
            <person name="Guttman K.M."/>
            <person name="Kwak H."/>
            <person name="Middleton M.A."/>
            <person name="Wang P.W."/>
            <person name="Horuz S."/>
            <person name="Aysan Y."/>
            <person name="Guttman D.S."/>
        </authorList>
    </citation>
    <scope>NUCLEOTIDE SEQUENCE</scope>
    <source>
        <strain evidence="2">S5_IA_3a</strain>
    </source>
</reference>
<comment type="caution">
    <text evidence="2">The sequence shown here is derived from an EMBL/GenBank/DDBJ whole genome shotgun (WGS) entry which is preliminary data.</text>
</comment>
<evidence type="ECO:0000259" key="1">
    <source>
        <dbReference type="Pfam" id="PF06568"/>
    </source>
</evidence>
<name>A0A8I1E1S6_9PSED</name>